<evidence type="ECO:0000313" key="3">
    <source>
        <dbReference type="Proteomes" id="UP000824200"/>
    </source>
</evidence>
<proteinExistence type="predicted"/>
<name>A0A9D1E308_9BACT</name>
<keyword evidence="1" id="KW-0472">Membrane</keyword>
<reference evidence="2" key="1">
    <citation type="submission" date="2020-10" db="EMBL/GenBank/DDBJ databases">
        <authorList>
            <person name="Gilroy R."/>
        </authorList>
    </citation>
    <scope>NUCLEOTIDE SEQUENCE</scope>
    <source>
        <strain evidence="2">CHK121-14286</strain>
    </source>
</reference>
<feature type="transmembrane region" description="Helical" evidence="1">
    <location>
        <begin position="102"/>
        <end position="123"/>
    </location>
</feature>
<gene>
    <name evidence="2" type="ORF">IAC95_01650</name>
</gene>
<dbReference type="AlphaFoldDB" id="A0A9D1E308"/>
<keyword evidence="1" id="KW-1133">Transmembrane helix</keyword>
<sequence>MNQQIFVVLTAAALIAIEFSLVRYIRGTTSVKTPVDLLKYCFMYALVAFAPLSAFATLFLANFAEISFVLKNSLTQEFQDFCRALLQLTLGTQSVFVAAKLLLGYLLLLFVGSSLATAILCFYSRWYKIRKQQTSESLAVKKVVFNYQNPVCNKLYLLLERLLN</sequence>
<feature type="transmembrane region" description="Helical" evidence="1">
    <location>
        <begin position="37"/>
        <end position="61"/>
    </location>
</feature>
<evidence type="ECO:0000313" key="2">
    <source>
        <dbReference type="EMBL" id="HIR65577.1"/>
    </source>
</evidence>
<dbReference type="EMBL" id="DVHL01000015">
    <property type="protein sequence ID" value="HIR65577.1"/>
    <property type="molecule type" value="Genomic_DNA"/>
</dbReference>
<accession>A0A9D1E308</accession>
<protein>
    <submittedName>
        <fullName evidence="2">Uncharacterized protein</fullName>
    </submittedName>
</protein>
<feature type="transmembrane region" description="Helical" evidence="1">
    <location>
        <begin position="6"/>
        <end position="25"/>
    </location>
</feature>
<evidence type="ECO:0000256" key="1">
    <source>
        <dbReference type="SAM" id="Phobius"/>
    </source>
</evidence>
<organism evidence="2 3">
    <name type="scientific">Candidatus Fimimonas gallinarum</name>
    <dbReference type="NCBI Taxonomy" id="2840821"/>
    <lineage>
        <taxon>Bacteria</taxon>
        <taxon>Pseudomonadati</taxon>
        <taxon>Myxococcota</taxon>
        <taxon>Myxococcia</taxon>
        <taxon>Myxococcales</taxon>
        <taxon>Cystobacterineae</taxon>
        <taxon>Myxococcaceae</taxon>
        <taxon>Myxococcaceae incertae sedis</taxon>
        <taxon>Candidatus Fimimonas</taxon>
    </lineage>
</organism>
<comment type="caution">
    <text evidence="2">The sequence shown here is derived from an EMBL/GenBank/DDBJ whole genome shotgun (WGS) entry which is preliminary data.</text>
</comment>
<keyword evidence="1" id="KW-0812">Transmembrane</keyword>
<dbReference type="Proteomes" id="UP000824200">
    <property type="component" value="Unassembled WGS sequence"/>
</dbReference>
<reference evidence="2" key="2">
    <citation type="journal article" date="2021" name="PeerJ">
        <title>Extensive microbial diversity within the chicken gut microbiome revealed by metagenomics and culture.</title>
        <authorList>
            <person name="Gilroy R."/>
            <person name="Ravi A."/>
            <person name="Getino M."/>
            <person name="Pursley I."/>
            <person name="Horton D.L."/>
            <person name="Alikhan N.F."/>
            <person name="Baker D."/>
            <person name="Gharbi K."/>
            <person name="Hall N."/>
            <person name="Watson M."/>
            <person name="Adriaenssens E.M."/>
            <person name="Foster-Nyarko E."/>
            <person name="Jarju S."/>
            <person name="Secka A."/>
            <person name="Antonio M."/>
            <person name="Oren A."/>
            <person name="Chaudhuri R.R."/>
            <person name="La Ragione R."/>
            <person name="Hildebrand F."/>
            <person name="Pallen M.J."/>
        </authorList>
    </citation>
    <scope>NUCLEOTIDE SEQUENCE</scope>
    <source>
        <strain evidence="2">CHK121-14286</strain>
    </source>
</reference>